<dbReference type="Proteomes" id="UP000093071">
    <property type="component" value="Chromosome I"/>
</dbReference>
<evidence type="ECO:0000313" key="1">
    <source>
        <dbReference type="EMBL" id="SCB02950.1"/>
    </source>
</evidence>
<reference evidence="2" key="1">
    <citation type="submission" date="2016-07" db="EMBL/GenBank/DDBJ databases">
        <authorList>
            <person name="Jaenicke Sebastian"/>
        </authorList>
    </citation>
    <scope>NUCLEOTIDE SEQUENCE [LARGE SCALE GENOMIC DNA]</scope>
</reference>
<proteinExistence type="predicted"/>
<name>A0A1C3TIV3_XANCT</name>
<accession>A0A1C3TIV3</accession>
<organism evidence="1 2">
    <name type="scientific">Xanthomonas translucens pv. translucens DSM 18974</name>
    <dbReference type="NCBI Taxonomy" id="1261556"/>
    <lineage>
        <taxon>Bacteria</taxon>
        <taxon>Pseudomonadati</taxon>
        <taxon>Pseudomonadota</taxon>
        <taxon>Gammaproteobacteria</taxon>
        <taxon>Lysobacterales</taxon>
        <taxon>Lysobacteraceae</taxon>
        <taxon>Xanthomonas</taxon>
        <taxon>Xanthomonas translucens group</taxon>
    </lineage>
</organism>
<evidence type="ECO:0000313" key="2">
    <source>
        <dbReference type="Proteomes" id="UP000093071"/>
    </source>
</evidence>
<sequence>MAEKCTLIPSFVALKWNYSLSARRAIKSMRS</sequence>
<protein>
    <submittedName>
        <fullName evidence="1">Uncharacterized protein</fullName>
    </submittedName>
</protein>
<dbReference type="EMBL" id="LT604072">
    <property type="protein sequence ID" value="SCB02950.1"/>
    <property type="molecule type" value="Genomic_DNA"/>
</dbReference>
<dbReference type="AlphaFoldDB" id="A0A1C3TIV3"/>
<gene>
    <name evidence="1" type="ORF">BN444_01845</name>
</gene>